<comment type="caution">
    <text evidence="2">The sequence shown here is derived from an EMBL/GenBank/DDBJ whole genome shotgun (WGS) entry which is preliminary data.</text>
</comment>
<dbReference type="InterPro" id="IPR028098">
    <property type="entry name" value="Glyco_trans_4-like_N"/>
</dbReference>
<dbReference type="AlphaFoldDB" id="A0A6N8TNL2"/>
<reference evidence="2 3" key="1">
    <citation type="submission" date="2019-12" db="EMBL/GenBank/DDBJ databases">
        <title>Shinella granuli gen. nov., sp. nov., and proposal of the reclassification of Zoogloea ramigera ATCC 19623 as Shinella zoogloeoides sp. nov.</title>
        <authorList>
            <person name="Gao J."/>
        </authorList>
    </citation>
    <scope>NUCLEOTIDE SEQUENCE [LARGE SCALE GENOMIC DNA]</scope>
    <source>
        <strain evidence="2 3">DSM 287</strain>
    </source>
</reference>
<accession>A0A6N8TNL2</accession>
<protein>
    <submittedName>
        <fullName evidence="2">Glycosyltransferase</fullName>
    </submittedName>
</protein>
<dbReference type="Proteomes" id="UP000440304">
    <property type="component" value="Unassembled WGS sequence"/>
</dbReference>
<gene>
    <name evidence="2" type="ORF">GR156_20685</name>
</gene>
<evidence type="ECO:0000259" key="1">
    <source>
        <dbReference type="Pfam" id="PF13579"/>
    </source>
</evidence>
<dbReference type="Gene3D" id="3.40.50.2000">
    <property type="entry name" value="Glycogen Phosphorylase B"/>
    <property type="match status" value="2"/>
</dbReference>
<sequence>MADRGHDVSVCTAVPNYPSGRFFDGYSNRSNRTERWGKILIHRAWTVPRGKSALSLFVNYITFPVAASIKVLLAKARPDVVFVSQLSPVFMVLPGILQKWKTGCGLVYWVQDIWPESATYTLGLRNRLVVGLLNAICGWLYRRADLVMVQSAAFNDMITRFGVPPARIRLLPNTAPDSYRPLTPEQAPDYAALVPQEGFRLMFAGNIGESQDFDTLVAAAVLLRGREDLHWVIVGSGRDEARVRRLVVENGLGERFHFLGRHPEEAMPKFFAHADAMLVSLKDIPIFALTVPYKVQCYLACGKPIIASLAGEGARIVNESGAGIAVAAGRPQALAEAIAKMMDATPSRRHAFAAGARRYFDNNYAADKVYDILEQTLEYAAQYR</sequence>
<name>A0A6N8TNL2_SHIZO</name>
<dbReference type="CDD" id="cd03794">
    <property type="entry name" value="GT4_WbuB-like"/>
    <property type="match status" value="1"/>
</dbReference>
<dbReference type="PANTHER" id="PTHR12526">
    <property type="entry name" value="GLYCOSYLTRANSFERASE"/>
    <property type="match status" value="1"/>
</dbReference>
<dbReference type="EMBL" id="WUML01000030">
    <property type="protein sequence ID" value="MXO02734.1"/>
    <property type="molecule type" value="Genomic_DNA"/>
</dbReference>
<evidence type="ECO:0000313" key="3">
    <source>
        <dbReference type="Proteomes" id="UP000440304"/>
    </source>
</evidence>
<evidence type="ECO:0000313" key="2">
    <source>
        <dbReference type="EMBL" id="MXO02734.1"/>
    </source>
</evidence>
<dbReference type="GO" id="GO:0016757">
    <property type="term" value="F:glycosyltransferase activity"/>
    <property type="evidence" value="ECO:0007669"/>
    <property type="project" value="UniProtKB-ARBA"/>
</dbReference>
<keyword evidence="2" id="KW-0808">Transferase</keyword>
<organism evidence="2 3">
    <name type="scientific">Shinella zoogloeoides</name>
    <name type="common">Crabtreella saccharophila</name>
    <dbReference type="NCBI Taxonomy" id="352475"/>
    <lineage>
        <taxon>Bacteria</taxon>
        <taxon>Pseudomonadati</taxon>
        <taxon>Pseudomonadota</taxon>
        <taxon>Alphaproteobacteria</taxon>
        <taxon>Hyphomicrobiales</taxon>
        <taxon>Rhizobiaceae</taxon>
        <taxon>Shinella</taxon>
    </lineage>
</organism>
<dbReference type="RefSeq" id="WP_160787955.1">
    <property type="nucleotide sequence ID" value="NZ_CP086610.1"/>
</dbReference>
<dbReference type="OrthoDB" id="185319at2"/>
<feature type="domain" description="Glycosyltransferase subfamily 4-like N-terminal" evidence="1">
    <location>
        <begin position="1"/>
        <end position="173"/>
    </location>
</feature>
<dbReference type="Pfam" id="PF13692">
    <property type="entry name" value="Glyco_trans_1_4"/>
    <property type="match status" value="1"/>
</dbReference>
<dbReference type="SUPFAM" id="SSF53756">
    <property type="entry name" value="UDP-Glycosyltransferase/glycogen phosphorylase"/>
    <property type="match status" value="1"/>
</dbReference>
<dbReference type="Pfam" id="PF13579">
    <property type="entry name" value="Glyco_trans_4_4"/>
    <property type="match status" value="1"/>
</dbReference>
<dbReference type="PANTHER" id="PTHR12526:SF622">
    <property type="entry name" value="GLYCOSYLTRANSFERASE (GROUP I)"/>
    <property type="match status" value="1"/>
</dbReference>
<proteinExistence type="predicted"/>